<evidence type="ECO:0000256" key="2">
    <source>
        <dbReference type="SAM" id="MobiDB-lite"/>
    </source>
</evidence>
<dbReference type="Proteomes" id="UP000485058">
    <property type="component" value="Unassembled WGS sequence"/>
</dbReference>
<sequence>VLQLQAVGLLMTTGLTAVQPADLYDELLHDFPHSAMTAQGQTVAGLTPKLTALVRMGSPLWALNQGHTFICWWGFTAIIRNDLAARNKVADVLAVVQGINKDKYLVQYQNKLKVLEVVLSNATDKFGSDRLPQAVIHDVFYYFTSSLNLFEEAVQPPALTSPRFQSGAAAACPLLQPRLPLEVFVLLVELVGSHLSLGVTLVPNVAHGPTKGLRVYLPESCLDLLQHCPILGRNPGPVSSRMTSWRKQGEWIRYIEVMQQLLGHSRQLVSIMQQELTRLLPQGTAAPASSPPTVPLLQPPALGTNLALGSTAQHQVLALVASALASASSLSKPAPPALLAPQLSPAAQARRALLLGTRLAQWAASVLLSLEWSLALQAPGVRDLARQQKVVHATRQVPPCLATCPVAAGLLPPSLYTLTHAPLSALAAWLPSTAYLPCCARAEGPLPLQLSPALPQRVQAMLQAATVRALSQAVLGTCQAVYEITPSTARRFDGYPYGADWDKALSRSTHRPAPGSSAAHAASGKDKAAGAQPAAAKPPGSQVGPETAEGGDGEEQEFTQEPRAPYSSATDGKEDRLLKARVIQQHWRAYMKRKKEAAAAADLRARRMRLLIAIKALVNDPRSNVRSGWLALVHKVREVVRQRQQVREEADRQQREALQAGQDAVARAMVQHRGALGSVTALLGSSQAKDRCQVCPLPSTASQATRQPAPGSSAAAGPAARAAAASGQHSQQQCVERSQQVPGQQALGQEQARNTQQPGALAGVPCSPAAKQKVVREARDQLYHAERQFGFAYKKYKVCERELVSLSQGCSGMESQLRRLDDEISKLRTQLGRIGLHIVTLQNALISGIHASGVAVLPHEAQGMNARRVQLLHEQQQVGAQIDHEIARHHELGRVFNQAKLNKERCAANLAVEEGHVRAARGNEAAAKAALAAAQRMDIGAVEKSGQAGGQSPPQDARLQSAAVPSLQQPASQVPGAPAHPSAHPWQPPAPAAGPIAPLNLPGPPAAVGQTVFPAASAGQPGASSGAGPPRSFAAAAQSNARPPGHSVAMPSSRLLGSALRATATSFVAHSSDPTHKAAEAAFKSFSAVYNGPLCSALWWGETLRHTMQDALAMRGKAETSGGWAGASSNLAGMAVDLDSSCGKHVQQLVQDALATRNWAKAEGQALELAKTMVQQVFWGIIVLAKSGCLELLPDRLEASRMLCGQGLVPSPTTQAAKEDRAALQAEVFPSSLLGLATLLGVEDVVVQNLQQEWAGQVMDASTPQRGTGQQSGHPFDSPNGMRQQGRTAQHGQRAGKVA</sequence>
<protein>
    <submittedName>
        <fullName evidence="4">Uncharacterized protein</fullName>
    </submittedName>
</protein>
<feature type="region of interest" description="Disordered" evidence="2">
    <location>
        <begin position="506"/>
        <end position="573"/>
    </location>
</feature>
<evidence type="ECO:0000313" key="4">
    <source>
        <dbReference type="EMBL" id="GFH16325.1"/>
    </source>
</evidence>
<feature type="non-terminal residue" evidence="4">
    <location>
        <position position="1299"/>
    </location>
</feature>
<gene>
    <name evidence="4" type="ORF">HaLaN_12720</name>
</gene>
<evidence type="ECO:0000313" key="5">
    <source>
        <dbReference type="Proteomes" id="UP000485058"/>
    </source>
</evidence>
<proteinExistence type="predicted"/>
<feature type="region of interest" description="Disordered" evidence="2">
    <location>
        <begin position="943"/>
        <end position="1003"/>
    </location>
</feature>
<feature type="compositionally biased region" description="Low complexity" evidence="2">
    <location>
        <begin position="529"/>
        <end position="540"/>
    </location>
</feature>
<feature type="compositionally biased region" description="Low complexity" evidence="2">
    <location>
        <begin position="1015"/>
        <end position="1037"/>
    </location>
</feature>
<feature type="compositionally biased region" description="Low complexity" evidence="2">
    <location>
        <begin position="708"/>
        <end position="727"/>
    </location>
</feature>
<feature type="coiled-coil region" evidence="1">
    <location>
        <begin position="636"/>
        <end position="663"/>
    </location>
</feature>
<feature type="compositionally biased region" description="Acidic residues" evidence="2">
    <location>
        <begin position="549"/>
        <end position="558"/>
    </location>
</feature>
<accession>A0A699Z438</accession>
<comment type="caution">
    <text evidence="4">The sequence shown here is derived from an EMBL/GenBank/DDBJ whole genome shotgun (WGS) entry which is preliminary data.</text>
</comment>
<feature type="signal peptide" evidence="3">
    <location>
        <begin position="1"/>
        <end position="17"/>
    </location>
</feature>
<feature type="compositionally biased region" description="Low complexity" evidence="2">
    <location>
        <begin position="512"/>
        <end position="522"/>
    </location>
</feature>
<feature type="region of interest" description="Disordered" evidence="2">
    <location>
        <begin position="1015"/>
        <end position="1048"/>
    </location>
</feature>
<dbReference type="EMBL" id="BLLF01000980">
    <property type="protein sequence ID" value="GFH16325.1"/>
    <property type="molecule type" value="Genomic_DNA"/>
</dbReference>
<feature type="region of interest" description="Disordered" evidence="2">
    <location>
        <begin position="1260"/>
        <end position="1299"/>
    </location>
</feature>
<feature type="compositionally biased region" description="Polar residues" evidence="2">
    <location>
        <begin position="1281"/>
        <end position="1291"/>
    </location>
</feature>
<feature type="non-terminal residue" evidence="4">
    <location>
        <position position="1"/>
    </location>
</feature>
<keyword evidence="5" id="KW-1185">Reference proteome</keyword>
<evidence type="ECO:0000256" key="1">
    <source>
        <dbReference type="SAM" id="Coils"/>
    </source>
</evidence>
<feature type="region of interest" description="Disordered" evidence="2">
    <location>
        <begin position="699"/>
        <end position="764"/>
    </location>
</feature>
<organism evidence="4 5">
    <name type="scientific">Haematococcus lacustris</name>
    <name type="common">Green alga</name>
    <name type="synonym">Haematococcus pluvialis</name>
    <dbReference type="NCBI Taxonomy" id="44745"/>
    <lineage>
        <taxon>Eukaryota</taxon>
        <taxon>Viridiplantae</taxon>
        <taxon>Chlorophyta</taxon>
        <taxon>core chlorophytes</taxon>
        <taxon>Chlorophyceae</taxon>
        <taxon>CS clade</taxon>
        <taxon>Chlamydomonadales</taxon>
        <taxon>Haematococcaceae</taxon>
        <taxon>Haematococcus</taxon>
    </lineage>
</organism>
<feature type="chain" id="PRO_5025660878" evidence="3">
    <location>
        <begin position="18"/>
        <end position="1299"/>
    </location>
</feature>
<feature type="compositionally biased region" description="Polar residues" evidence="2">
    <location>
        <begin position="728"/>
        <end position="758"/>
    </location>
</feature>
<keyword evidence="1" id="KW-0175">Coiled coil</keyword>
<keyword evidence="3" id="KW-0732">Signal</keyword>
<name>A0A699Z438_HAELA</name>
<feature type="compositionally biased region" description="Polar residues" evidence="2">
    <location>
        <begin position="1260"/>
        <end position="1273"/>
    </location>
</feature>
<evidence type="ECO:0000256" key="3">
    <source>
        <dbReference type="SAM" id="SignalP"/>
    </source>
</evidence>
<reference evidence="4 5" key="1">
    <citation type="submission" date="2020-02" db="EMBL/GenBank/DDBJ databases">
        <title>Draft genome sequence of Haematococcus lacustris strain NIES-144.</title>
        <authorList>
            <person name="Morimoto D."/>
            <person name="Nakagawa S."/>
            <person name="Yoshida T."/>
            <person name="Sawayama S."/>
        </authorList>
    </citation>
    <scope>NUCLEOTIDE SEQUENCE [LARGE SCALE GENOMIC DNA]</scope>
    <source>
        <strain evidence="4 5">NIES-144</strain>
    </source>
</reference>